<proteinExistence type="predicted"/>
<dbReference type="Pfam" id="PF22752">
    <property type="entry name" value="DUF488-N3i"/>
    <property type="match status" value="1"/>
</dbReference>
<dbReference type="PANTHER" id="PTHR36849:SF1">
    <property type="entry name" value="CYTOPLASMIC PROTEIN"/>
    <property type="match status" value="1"/>
</dbReference>
<dbReference type="EMBL" id="JACHGY010000001">
    <property type="protein sequence ID" value="MBB6431628.1"/>
    <property type="molecule type" value="Genomic_DNA"/>
</dbReference>
<evidence type="ECO:0000313" key="1">
    <source>
        <dbReference type="EMBL" id="MBB6431628.1"/>
    </source>
</evidence>
<dbReference type="PANTHER" id="PTHR36849">
    <property type="entry name" value="CYTOPLASMIC PROTEIN-RELATED"/>
    <property type="match status" value="1"/>
</dbReference>
<organism evidence="1 2">
    <name type="scientific">Algisphaera agarilytica</name>
    <dbReference type="NCBI Taxonomy" id="1385975"/>
    <lineage>
        <taxon>Bacteria</taxon>
        <taxon>Pseudomonadati</taxon>
        <taxon>Planctomycetota</taxon>
        <taxon>Phycisphaerae</taxon>
        <taxon>Phycisphaerales</taxon>
        <taxon>Phycisphaeraceae</taxon>
        <taxon>Algisphaera</taxon>
    </lineage>
</organism>
<accession>A0A7X0LN39</accession>
<dbReference type="Proteomes" id="UP000541810">
    <property type="component" value="Unassembled WGS sequence"/>
</dbReference>
<protein>
    <submittedName>
        <fullName evidence="1">Uncharacterized protein YeaO (DUF488 family)</fullName>
    </submittedName>
</protein>
<comment type="caution">
    <text evidence="1">The sequence shown here is derived from an EMBL/GenBank/DDBJ whole genome shotgun (WGS) entry which is preliminary data.</text>
</comment>
<keyword evidence="2" id="KW-1185">Reference proteome</keyword>
<dbReference type="AlphaFoldDB" id="A0A7X0LN39"/>
<sequence>MSQFQIKRVHISSNQSDGFRILADRLWPRGISKDKANIDYWAKDTAPSDALRQWYQHDPAKWDEFRQRYFAELDANPEGVAALREQIAGHEVVTLVFASKEERLNNAGALREYLERDASE</sequence>
<name>A0A7X0LN39_9BACT</name>
<evidence type="ECO:0000313" key="2">
    <source>
        <dbReference type="Proteomes" id="UP000541810"/>
    </source>
</evidence>
<gene>
    <name evidence="1" type="ORF">HNQ40_003434</name>
</gene>
<dbReference type="RefSeq" id="WP_184679083.1">
    <property type="nucleotide sequence ID" value="NZ_JACHGY010000001.1"/>
</dbReference>
<dbReference type="InterPro" id="IPR052552">
    <property type="entry name" value="YeaO-like"/>
</dbReference>
<reference evidence="1 2" key="1">
    <citation type="submission" date="2020-08" db="EMBL/GenBank/DDBJ databases">
        <title>Genomic Encyclopedia of Type Strains, Phase IV (KMG-IV): sequencing the most valuable type-strain genomes for metagenomic binning, comparative biology and taxonomic classification.</title>
        <authorList>
            <person name="Goeker M."/>
        </authorList>
    </citation>
    <scope>NUCLEOTIDE SEQUENCE [LARGE SCALE GENOMIC DNA]</scope>
    <source>
        <strain evidence="1 2">DSM 103725</strain>
    </source>
</reference>